<dbReference type="PROSITE" id="PS00371">
    <property type="entry name" value="PTS_EIIA_TYPE_1_HIS"/>
    <property type="match status" value="1"/>
</dbReference>
<dbReference type="NCBIfam" id="TIGR00830">
    <property type="entry name" value="PTBA"/>
    <property type="match status" value="1"/>
</dbReference>
<accession>A0A1H9DEY1</accession>
<comment type="cofactor">
    <cofactor evidence="1">
        <name>Zn(2+)</name>
        <dbReference type="ChEBI" id="CHEBI:29105"/>
    </cofactor>
</comment>
<gene>
    <name evidence="29" type="ORF">SAMN05216522_101235</name>
</gene>
<dbReference type="Pfam" id="PF00358">
    <property type="entry name" value="PTS_EIIA_1"/>
    <property type="match status" value="1"/>
</dbReference>
<evidence type="ECO:0000256" key="8">
    <source>
        <dbReference type="ARBA" id="ARBA00022553"/>
    </source>
</evidence>
<protein>
    <recommendedName>
        <fullName evidence="19">PTS system glucose-specific EIIA component</fullName>
        <ecNumber evidence="3">2.7.1.199</ecNumber>
    </recommendedName>
    <alternativeName>
        <fullName evidence="22">EIIA-Glc</fullName>
    </alternativeName>
    <alternativeName>
        <fullName evidence="17">EIICB-Glc</fullName>
    </alternativeName>
    <alternativeName>
        <fullName evidence="21">EIII-Glc</fullName>
    </alternativeName>
    <alternativeName>
        <fullName evidence="20">Glucose-specific phosphotransferase enzyme IIA component</fullName>
    </alternativeName>
    <alternativeName>
        <fullName evidence="4">PTS system glucose-specific EIICB component</fullName>
    </alternativeName>
</protein>
<keyword evidence="9" id="KW-0762">Sugar transport</keyword>
<evidence type="ECO:0000256" key="5">
    <source>
        <dbReference type="ARBA" id="ARBA00022448"/>
    </source>
</evidence>
<dbReference type="GO" id="GO:0016301">
    <property type="term" value="F:kinase activity"/>
    <property type="evidence" value="ECO:0007669"/>
    <property type="project" value="UniProtKB-KW"/>
</dbReference>
<feature type="transmembrane region" description="Helical" evidence="25">
    <location>
        <begin position="332"/>
        <end position="352"/>
    </location>
</feature>
<evidence type="ECO:0000256" key="9">
    <source>
        <dbReference type="ARBA" id="ARBA00022597"/>
    </source>
</evidence>
<name>A0A1H9DEY1_9GAMM</name>
<keyword evidence="30" id="KW-1185">Reference proteome</keyword>
<organism evidence="29 30">
    <name type="scientific">Rosenbergiella nectarea</name>
    <dbReference type="NCBI Taxonomy" id="988801"/>
    <lineage>
        <taxon>Bacteria</taxon>
        <taxon>Pseudomonadati</taxon>
        <taxon>Pseudomonadota</taxon>
        <taxon>Gammaproteobacteria</taxon>
        <taxon>Enterobacterales</taxon>
        <taxon>Erwiniaceae</taxon>
        <taxon>Rosenbergiella</taxon>
    </lineage>
</organism>
<evidence type="ECO:0000259" key="28">
    <source>
        <dbReference type="PROSITE" id="PS51103"/>
    </source>
</evidence>
<comment type="function">
    <text evidence="18">The phosphoenolpyruvate-dependent sugar phosphotransferase system (sugar PTS), a major carbohydrate active transport system, catalyzes the phosphorylation of incoming sugar substrates concomitantly with their translocation across the cell membrane. The enzyme II complex composed of PtsG and Crr is involved in glucose transport.</text>
</comment>
<dbReference type="PROSITE" id="PS51093">
    <property type="entry name" value="PTS_EIIA_TYPE_1"/>
    <property type="match status" value="1"/>
</dbReference>
<dbReference type="NCBIfam" id="TIGR01995">
    <property type="entry name" value="PTS-II-ABC-beta"/>
    <property type="match status" value="1"/>
</dbReference>
<dbReference type="STRING" id="988801.SAMN05216522_101235"/>
<evidence type="ECO:0000256" key="1">
    <source>
        <dbReference type="ARBA" id="ARBA00001947"/>
    </source>
</evidence>
<evidence type="ECO:0000256" key="23">
    <source>
        <dbReference type="ARBA" id="ARBA00047336"/>
    </source>
</evidence>
<keyword evidence="8" id="KW-0597">Phosphoprotein</keyword>
<dbReference type="InterPro" id="IPR050558">
    <property type="entry name" value="PTS_Sugar-Specific_Components"/>
</dbReference>
<dbReference type="AlphaFoldDB" id="A0A1H9DEY1"/>
<feature type="active site" description="Phosphocysteine intermediate; for EIIB activity" evidence="24">
    <location>
        <position position="26"/>
    </location>
</feature>
<dbReference type="SUPFAM" id="SSF51261">
    <property type="entry name" value="Duplicated hybrid motif"/>
    <property type="match status" value="1"/>
</dbReference>
<dbReference type="InterPro" id="IPR036878">
    <property type="entry name" value="Glu_permease_IIB"/>
</dbReference>
<dbReference type="EMBL" id="FOGC01000001">
    <property type="protein sequence ID" value="SEQ11308.1"/>
    <property type="molecule type" value="Genomic_DNA"/>
</dbReference>
<dbReference type="PROSITE" id="PS51103">
    <property type="entry name" value="PTS_EIIC_TYPE_1"/>
    <property type="match status" value="1"/>
</dbReference>
<dbReference type="CDD" id="cd00212">
    <property type="entry name" value="PTS_IIB_glc"/>
    <property type="match status" value="1"/>
</dbReference>
<dbReference type="PANTHER" id="PTHR30175:SF1">
    <property type="entry name" value="PTS SYSTEM ARBUTIN-, CELLOBIOSE-, AND SALICIN-SPECIFIC EIIBC COMPONENT-RELATED"/>
    <property type="match status" value="1"/>
</dbReference>
<evidence type="ECO:0000256" key="3">
    <source>
        <dbReference type="ARBA" id="ARBA00011910"/>
    </source>
</evidence>
<feature type="transmembrane region" description="Helical" evidence="25">
    <location>
        <begin position="246"/>
        <end position="273"/>
    </location>
</feature>
<evidence type="ECO:0000313" key="29">
    <source>
        <dbReference type="EMBL" id="SEQ11308.1"/>
    </source>
</evidence>
<dbReference type="InterPro" id="IPR003352">
    <property type="entry name" value="PTS_EIIC"/>
</dbReference>
<dbReference type="EC" id="2.7.1.199" evidence="3"/>
<feature type="domain" description="PTS EIIB type-1" evidence="27">
    <location>
        <begin position="4"/>
        <end position="86"/>
    </location>
</feature>
<reference evidence="30" key="1">
    <citation type="submission" date="2016-10" db="EMBL/GenBank/DDBJ databases">
        <authorList>
            <person name="Varghese N."/>
            <person name="Submissions S."/>
        </authorList>
    </citation>
    <scope>NUCLEOTIDE SEQUENCE [LARGE SCALE GENOMIC DNA]</scope>
    <source>
        <strain evidence="30">8N4</strain>
    </source>
</reference>
<evidence type="ECO:0000256" key="22">
    <source>
        <dbReference type="ARBA" id="ARBA00042873"/>
    </source>
</evidence>
<dbReference type="InterPro" id="IPR013013">
    <property type="entry name" value="PTS_EIIC_1"/>
</dbReference>
<evidence type="ECO:0000256" key="7">
    <source>
        <dbReference type="ARBA" id="ARBA00022519"/>
    </source>
</evidence>
<dbReference type="FunFam" id="2.70.70.10:FF:000001">
    <property type="entry name" value="PTS system glucose-specific IIA component"/>
    <property type="match status" value="1"/>
</dbReference>
<feature type="transmembrane region" description="Helical" evidence="25">
    <location>
        <begin position="148"/>
        <end position="167"/>
    </location>
</feature>
<feature type="transmembrane region" description="Helical" evidence="25">
    <location>
        <begin position="293"/>
        <end position="320"/>
    </location>
</feature>
<keyword evidence="15 25" id="KW-1133">Transmembrane helix</keyword>
<dbReference type="PROSITE" id="PS01035">
    <property type="entry name" value="PTS_EIIB_TYPE_1_CYS"/>
    <property type="match status" value="1"/>
</dbReference>
<dbReference type="GO" id="GO:0009401">
    <property type="term" value="P:phosphoenolpyruvate-dependent sugar phosphotransferase system"/>
    <property type="evidence" value="ECO:0007669"/>
    <property type="project" value="UniProtKB-KW"/>
</dbReference>
<keyword evidence="11" id="KW-0598">Phosphotransferase system</keyword>
<evidence type="ECO:0000256" key="16">
    <source>
        <dbReference type="ARBA" id="ARBA00023136"/>
    </source>
</evidence>
<dbReference type="PROSITE" id="PS51098">
    <property type="entry name" value="PTS_EIIB_TYPE_1"/>
    <property type="match status" value="1"/>
</dbReference>
<dbReference type="Gene3D" id="2.70.70.10">
    <property type="entry name" value="Glucose Permease (Domain IIA)"/>
    <property type="match status" value="1"/>
</dbReference>
<evidence type="ECO:0000256" key="12">
    <source>
        <dbReference type="ARBA" id="ARBA00022692"/>
    </source>
</evidence>
<evidence type="ECO:0000256" key="18">
    <source>
        <dbReference type="ARBA" id="ARBA00037252"/>
    </source>
</evidence>
<comment type="catalytic activity">
    <reaction evidence="23">
        <text>N(pros)-phospho-L-histidyl-[protein] + D-glucose(out) = D-glucose 6-phosphate(in) + L-histidyl-[protein]</text>
        <dbReference type="Rhea" id="RHEA:33367"/>
        <dbReference type="Rhea" id="RHEA-COMP:9745"/>
        <dbReference type="Rhea" id="RHEA-COMP:9746"/>
        <dbReference type="ChEBI" id="CHEBI:4167"/>
        <dbReference type="ChEBI" id="CHEBI:29979"/>
        <dbReference type="ChEBI" id="CHEBI:61548"/>
        <dbReference type="ChEBI" id="CHEBI:64837"/>
        <dbReference type="EC" id="2.7.1.199"/>
    </reaction>
</comment>
<keyword evidence="6" id="KW-1003">Cell membrane</keyword>
<evidence type="ECO:0000256" key="4">
    <source>
        <dbReference type="ARBA" id="ARBA00021468"/>
    </source>
</evidence>
<feature type="transmembrane region" description="Helical" evidence="25">
    <location>
        <begin position="434"/>
        <end position="455"/>
    </location>
</feature>
<feature type="transmembrane region" description="Helical" evidence="25">
    <location>
        <begin position="209"/>
        <end position="234"/>
    </location>
</feature>
<feature type="transmembrane region" description="Helical" evidence="25">
    <location>
        <begin position="389"/>
        <end position="422"/>
    </location>
</feature>
<evidence type="ECO:0000256" key="10">
    <source>
        <dbReference type="ARBA" id="ARBA00022679"/>
    </source>
</evidence>
<evidence type="ECO:0000256" key="13">
    <source>
        <dbReference type="ARBA" id="ARBA00022777"/>
    </source>
</evidence>
<evidence type="ECO:0000259" key="27">
    <source>
        <dbReference type="PROSITE" id="PS51098"/>
    </source>
</evidence>
<dbReference type="Gene3D" id="3.30.1360.60">
    <property type="entry name" value="Glucose permease domain IIB"/>
    <property type="match status" value="1"/>
</dbReference>
<dbReference type="GO" id="GO:0005886">
    <property type="term" value="C:plasma membrane"/>
    <property type="evidence" value="ECO:0007669"/>
    <property type="project" value="UniProtKB-SubCell"/>
</dbReference>
<evidence type="ECO:0000256" key="19">
    <source>
        <dbReference type="ARBA" id="ARBA00039163"/>
    </source>
</evidence>
<dbReference type="OrthoDB" id="92465at2"/>
<dbReference type="Pfam" id="PF02378">
    <property type="entry name" value="PTS_EIIC"/>
    <property type="match status" value="1"/>
</dbReference>
<dbReference type="RefSeq" id="WP_092671528.1">
    <property type="nucleotide sequence ID" value="NZ_FOGC01000001.1"/>
</dbReference>
<proteinExistence type="predicted"/>
<keyword evidence="10" id="KW-0808">Transferase</keyword>
<dbReference type="NCBIfam" id="NF007335">
    <property type="entry name" value="PRK09824.1"/>
    <property type="match status" value="1"/>
</dbReference>
<keyword evidence="14" id="KW-0862">Zinc</keyword>
<evidence type="ECO:0000256" key="21">
    <source>
        <dbReference type="ARBA" id="ARBA00042526"/>
    </source>
</evidence>
<dbReference type="GO" id="GO:0015771">
    <property type="term" value="P:trehalose transport"/>
    <property type="evidence" value="ECO:0007669"/>
    <property type="project" value="TreeGrafter"/>
</dbReference>
<feature type="transmembrane region" description="Helical" evidence="25">
    <location>
        <begin position="179"/>
        <end position="197"/>
    </location>
</feature>
<dbReference type="GO" id="GO:0090589">
    <property type="term" value="F:protein-phosphocysteine-trehalose phosphotransferase system transporter activity"/>
    <property type="evidence" value="ECO:0007669"/>
    <property type="project" value="TreeGrafter"/>
</dbReference>
<evidence type="ECO:0000256" key="24">
    <source>
        <dbReference type="PROSITE-ProRule" id="PRU00421"/>
    </source>
</evidence>
<keyword evidence="16 25" id="KW-0472">Membrane</keyword>
<dbReference type="InterPro" id="IPR018113">
    <property type="entry name" value="PTrfase_EIIB_Cys"/>
</dbReference>
<dbReference type="SUPFAM" id="SSF55604">
    <property type="entry name" value="Glucose permease domain IIB"/>
    <property type="match status" value="1"/>
</dbReference>
<evidence type="ECO:0000256" key="2">
    <source>
        <dbReference type="ARBA" id="ARBA00004651"/>
    </source>
</evidence>
<feature type="domain" description="PTS EIIC type-1" evidence="28">
    <location>
        <begin position="109"/>
        <end position="471"/>
    </location>
</feature>
<evidence type="ECO:0000256" key="14">
    <source>
        <dbReference type="ARBA" id="ARBA00022833"/>
    </source>
</evidence>
<evidence type="ECO:0000259" key="26">
    <source>
        <dbReference type="PROSITE" id="PS51093"/>
    </source>
</evidence>
<evidence type="ECO:0000313" key="30">
    <source>
        <dbReference type="Proteomes" id="UP000242515"/>
    </source>
</evidence>
<dbReference type="FunFam" id="3.30.1360.60:FF:000001">
    <property type="entry name" value="PTS system glucose-specific IIBC component PtsG"/>
    <property type="match status" value="1"/>
</dbReference>
<dbReference type="InterPro" id="IPR001127">
    <property type="entry name" value="PTS_EIIA_1_perm"/>
</dbReference>
<dbReference type="GO" id="GO:0008982">
    <property type="term" value="F:protein-N(PI)-phosphohistidine-sugar phosphotransferase activity"/>
    <property type="evidence" value="ECO:0007669"/>
    <property type="project" value="InterPro"/>
</dbReference>
<evidence type="ECO:0000256" key="17">
    <source>
        <dbReference type="ARBA" id="ARBA00032303"/>
    </source>
</evidence>
<feature type="transmembrane region" description="Helical" evidence="25">
    <location>
        <begin position="364"/>
        <end position="382"/>
    </location>
</feature>
<evidence type="ECO:0000256" key="20">
    <source>
        <dbReference type="ARBA" id="ARBA00042296"/>
    </source>
</evidence>
<evidence type="ECO:0000256" key="15">
    <source>
        <dbReference type="ARBA" id="ARBA00022989"/>
    </source>
</evidence>
<keyword evidence="5" id="KW-0813">Transport</keyword>
<dbReference type="InterPro" id="IPR011055">
    <property type="entry name" value="Dup_hybrid_motif"/>
</dbReference>
<keyword evidence="12 25" id="KW-0812">Transmembrane</keyword>
<dbReference type="InterPro" id="IPR011297">
    <property type="entry name" value="PTS_IIABC_b_glu"/>
</dbReference>
<dbReference type="Proteomes" id="UP000242515">
    <property type="component" value="Unassembled WGS sequence"/>
</dbReference>
<dbReference type="InterPro" id="IPR001996">
    <property type="entry name" value="PTS_IIB_1"/>
</dbReference>
<evidence type="ECO:0000256" key="25">
    <source>
        <dbReference type="SAM" id="Phobius"/>
    </source>
</evidence>
<dbReference type="PANTHER" id="PTHR30175">
    <property type="entry name" value="PHOSPHOTRANSFERASE SYSTEM TRANSPORT PROTEIN"/>
    <property type="match status" value="1"/>
</dbReference>
<feature type="domain" description="PTS EIIA type-1" evidence="26">
    <location>
        <begin position="512"/>
        <end position="616"/>
    </location>
</feature>
<keyword evidence="13" id="KW-0418">Kinase</keyword>
<dbReference type="Pfam" id="PF00367">
    <property type="entry name" value="PTS_EIIB"/>
    <property type="match status" value="1"/>
</dbReference>
<sequence length="642" mass="67450">MDYQSLAEKIIEGVGGKENITSLVHCATRLRFKLVQPTLADTERLKSLDEVIAVVNSGGQFQVVIGNQVGDVYQAIMSVSNIGLGAKDPNEAKLDTAEKKSTLLARLIDIVSGIFTPFIGVMAASGIMKGLLTLAVACGVLTTEGGTYQIWFAASDALFFFFPLFIGYTAGQKFGGSPFITMVIGGALTHPLMIKAFEAGQTGQLTEHFLGIPIVFINYSSSVIPIILASWVSCALEKRIKPLLPLAVRSFFTPVICLATVVPLTFLGIGPLATWLSHLLAEGYEVIYRFAPWLAGAALGAVWQICVIFGLHWGLVPLIFNNLAVFGQDSMMPLLLPAVMGQVGAVLGVFLYSKDPRQKALAGSSFSAGIFGVTEPAIYGVTLPLRRPFMIGCIAGSIGGAIVGVAGTSSFSFGIAGIFTLIQIIPPTGIDSTVWGAFIGTAVALSVSCLGTYVWGRHTQLLSIASVTGASVHPAAPDTKPSPHSGNIPTAKTLVLLTPMTGQVIAMADIPDPTFARGLLGQGIAILPNKGEVRAPFSGTVESLFVTKHALGLRSEQGVEVLIHVGIDTVKLAGEPFTLHVAEGDPITAGELLLTFDCQAITDAGLSLVTPILVTNSDDFSAVECVADSEVIVQQPLLIITA</sequence>
<comment type="subcellular location">
    <subcellularLocation>
        <location evidence="2">Cell membrane</location>
        <topology evidence="2">Multi-pass membrane protein</topology>
    </subcellularLocation>
</comment>
<keyword evidence="7" id="KW-0997">Cell inner membrane</keyword>
<evidence type="ECO:0000256" key="6">
    <source>
        <dbReference type="ARBA" id="ARBA00022475"/>
    </source>
</evidence>
<evidence type="ECO:0000256" key="11">
    <source>
        <dbReference type="ARBA" id="ARBA00022683"/>
    </source>
</evidence>